<accession>A0A975HH66</accession>
<dbReference type="InterPro" id="IPR050583">
    <property type="entry name" value="Mycobacterial_A85_antigen"/>
</dbReference>
<reference evidence="2" key="1">
    <citation type="submission" date="2021-03" db="EMBL/GenBank/DDBJ databases">
        <title>Description of Psychrosphaera ytuae sp. nov. isolated from deep sea sediment of South China Sea.</title>
        <authorList>
            <person name="Zhang J."/>
            <person name="Xu X.-D."/>
        </authorList>
    </citation>
    <scope>NUCLEOTIDE SEQUENCE</scope>
    <source>
        <strain evidence="2">MTZ26</strain>
    </source>
</reference>
<dbReference type="EMBL" id="CP072110">
    <property type="protein sequence ID" value="QTH62713.1"/>
    <property type="molecule type" value="Genomic_DNA"/>
</dbReference>
<dbReference type="RefSeq" id="WP_208830128.1">
    <property type="nucleotide sequence ID" value="NZ_CP072110.1"/>
</dbReference>
<dbReference type="InterPro" id="IPR029058">
    <property type="entry name" value="AB_hydrolase_fold"/>
</dbReference>
<dbReference type="Gene3D" id="3.40.50.1820">
    <property type="entry name" value="alpha/beta hydrolase"/>
    <property type="match status" value="1"/>
</dbReference>
<sequence length="310" mass="36221">MRFIRYCLIITLALVASRAHAFNIPETSSGQVQRISDFYSKHVPTRNIDVWLPEGYSNDKKYDVLYMHDGQMLFDANTTWNNQEWRVDEVASQLINENKVKPFIVVGIWNSGETRYPEYFPQRVFEELSWLQRLEVKTKLILQSKSLTPIGDFYFADKYIRFLAEELIPHIEQQYSVNKGQAHRYLAGSSMGGLISWYAMMERPDLFAGAACLSTHWPGMYDTDNPLPAGFERYISTNLSKLSNHKLYFDLGDQTLDAMYPPLQKRIDKVLEKQYNPELWQSEFFPGHQHDEQSWASRLHLPLTFLLSNK</sequence>
<organism evidence="2 3">
    <name type="scientific">Psychrosphaera ytuae</name>
    <dbReference type="NCBI Taxonomy" id="2820710"/>
    <lineage>
        <taxon>Bacteria</taxon>
        <taxon>Pseudomonadati</taxon>
        <taxon>Pseudomonadota</taxon>
        <taxon>Gammaproteobacteria</taxon>
        <taxon>Alteromonadales</taxon>
        <taxon>Pseudoalteromonadaceae</taxon>
        <taxon>Psychrosphaera</taxon>
    </lineage>
</organism>
<dbReference type="KEGG" id="psym:J1N51_07940"/>
<protein>
    <submittedName>
        <fullName evidence="2">Esterase</fullName>
    </submittedName>
</protein>
<dbReference type="PANTHER" id="PTHR48098">
    <property type="entry name" value="ENTEROCHELIN ESTERASE-RELATED"/>
    <property type="match status" value="1"/>
</dbReference>
<dbReference type="Proteomes" id="UP000682739">
    <property type="component" value="Chromosome"/>
</dbReference>
<evidence type="ECO:0000313" key="3">
    <source>
        <dbReference type="Proteomes" id="UP000682739"/>
    </source>
</evidence>
<name>A0A975HH66_9GAMM</name>
<dbReference type="PANTHER" id="PTHR48098:SF6">
    <property type="entry name" value="FERRI-BACILLIBACTIN ESTERASE BESA"/>
    <property type="match status" value="1"/>
</dbReference>
<feature type="chain" id="PRO_5037133697" evidence="1">
    <location>
        <begin position="22"/>
        <end position="310"/>
    </location>
</feature>
<keyword evidence="3" id="KW-1185">Reference proteome</keyword>
<evidence type="ECO:0000313" key="2">
    <source>
        <dbReference type="EMBL" id="QTH62713.1"/>
    </source>
</evidence>
<evidence type="ECO:0000256" key="1">
    <source>
        <dbReference type="SAM" id="SignalP"/>
    </source>
</evidence>
<gene>
    <name evidence="2" type="ORF">J1N51_07940</name>
</gene>
<feature type="signal peptide" evidence="1">
    <location>
        <begin position="1"/>
        <end position="21"/>
    </location>
</feature>
<dbReference type="Pfam" id="PF00756">
    <property type="entry name" value="Esterase"/>
    <property type="match status" value="2"/>
</dbReference>
<proteinExistence type="predicted"/>
<dbReference type="InterPro" id="IPR000801">
    <property type="entry name" value="Esterase-like"/>
</dbReference>
<dbReference type="SUPFAM" id="SSF53474">
    <property type="entry name" value="alpha/beta-Hydrolases"/>
    <property type="match status" value="1"/>
</dbReference>
<keyword evidence="1" id="KW-0732">Signal</keyword>
<dbReference type="AlphaFoldDB" id="A0A975HH66"/>